<dbReference type="GO" id="GO:0005737">
    <property type="term" value="C:cytoplasm"/>
    <property type="evidence" value="ECO:0007669"/>
    <property type="project" value="TreeGrafter"/>
</dbReference>
<dbReference type="PROSITE" id="PS50137">
    <property type="entry name" value="DS_RBD"/>
    <property type="match status" value="3"/>
</dbReference>
<reference evidence="5" key="2">
    <citation type="submission" date="2014-07" db="EMBL/GenBank/DDBJ databases">
        <authorList>
            <person name="Hull J."/>
        </authorList>
    </citation>
    <scope>NUCLEOTIDE SEQUENCE</scope>
</reference>
<keyword evidence="2 3" id="KW-0694">RNA-binding</keyword>
<name>A0A0A9Z4Z9_LYGHE</name>
<reference evidence="6" key="3">
    <citation type="submission" date="2014-09" db="EMBL/GenBank/DDBJ databases">
        <authorList>
            <person name="Magalhaes I.L.F."/>
            <person name="Oliveira U."/>
            <person name="Santos F.R."/>
            <person name="Vidigal T.H.D.A."/>
            <person name="Brescovit A.D."/>
            <person name="Santos A.J."/>
        </authorList>
    </citation>
    <scope>NUCLEOTIDE SEQUENCE</scope>
</reference>
<protein>
    <submittedName>
        <fullName evidence="5">Putative RISC-loading complex subunit BRAFLDRAFT_242885</fullName>
    </submittedName>
</protein>
<evidence type="ECO:0000256" key="2">
    <source>
        <dbReference type="ARBA" id="ARBA00022884"/>
    </source>
</evidence>
<dbReference type="Gene3D" id="3.30.160.20">
    <property type="match status" value="3"/>
</dbReference>
<dbReference type="InterPro" id="IPR014720">
    <property type="entry name" value="dsRBD_dom"/>
</dbReference>
<dbReference type="GO" id="GO:0016442">
    <property type="term" value="C:RISC complex"/>
    <property type="evidence" value="ECO:0007669"/>
    <property type="project" value="TreeGrafter"/>
</dbReference>
<dbReference type="CDD" id="cd19863">
    <property type="entry name" value="DSRM_PRKRA-like_rpt2"/>
    <property type="match status" value="1"/>
</dbReference>
<sequence length="401" mass="43872">MQGMPMAEDVVGGAGIGLIGAGGAPGSAMPPGPTAGSFRGVHRRGRGGQHRLPPPDSLPLEEAAKLELQSMPSKTPVSVLQELLSRRGSTPKYELVQVEGAIHEPTFRYRVTVGEVLAMGTGRSKKEAKHAAAKAILDKLTGNVEGNGLSNSNNNLSEMVKSISSQEQSGTMVTNPIGVLQELCMSRRWPPPAYETEFEEGLPHERLFTISCIVFRHKETGTGKSKKIAKRLAAHNMWQRLKNLPVDNNSAGWNEGMDEDEMLTRNFTDGMKISSEWEELRHAKISTVTREHTQTISQFHKNLKSSEGPKLNDLKGTPLKDSDINFVQFLQEIASEQNFDVTYVDIEEKSISGMFQCLVQLSTLPVAVVHGSGPSSKDAQTSAALNALQYLKLMTKNTQRR</sequence>
<accession>A0A0A9Z4Z9</accession>
<evidence type="ECO:0000313" key="5">
    <source>
        <dbReference type="EMBL" id="JAG40342.1"/>
    </source>
</evidence>
<feature type="domain" description="DRBM" evidence="4">
    <location>
        <begin position="75"/>
        <end position="142"/>
    </location>
</feature>
<dbReference type="EMBL" id="GBHO01003262">
    <property type="protein sequence ID" value="JAG40342.1"/>
    <property type="molecule type" value="Transcribed_RNA"/>
</dbReference>
<dbReference type="GO" id="GO:0035197">
    <property type="term" value="F:siRNA binding"/>
    <property type="evidence" value="ECO:0007669"/>
    <property type="project" value="TreeGrafter"/>
</dbReference>
<dbReference type="GO" id="GO:0070920">
    <property type="term" value="P:regulation of regulatory ncRNA processing"/>
    <property type="evidence" value="ECO:0007669"/>
    <property type="project" value="TreeGrafter"/>
</dbReference>
<feature type="domain" description="DRBM" evidence="4">
    <location>
        <begin position="325"/>
        <end position="393"/>
    </location>
</feature>
<dbReference type="Pfam" id="PF16482">
    <property type="entry name" value="Staufen_C"/>
    <property type="match status" value="1"/>
</dbReference>
<evidence type="ECO:0000256" key="3">
    <source>
        <dbReference type="PROSITE-ProRule" id="PRU00266"/>
    </source>
</evidence>
<dbReference type="InterPro" id="IPR051247">
    <property type="entry name" value="RLC_Component"/>
</dbReference>
<dbReference type="SUPFAM" id="SSF54768">
    <property type="entry name" value="dsRNA-binding domain-like"/>
    <property type="match status" value="3"/>
</dbReference>
<dbReference type="GO" id="GO:0003725">
    <property type="term" value="F:double-stranded RNA binding"/>
    <property type="evidence" value="ECO:0007669"/>
    <property type="project" value="TreeGrafter"/>
</dbReference>
<evidence type="ECO:0000259" key="4">
    <source>
        <dbReference type="PROSITE" id="PS50137"/>
    </source>
</evidence>
<dbReference type="PANTHER" id="PTHR46205">
    <property type="entry name" value="LOQUACIOUS, ISOFORM B"/>
    <property type="match status" value="1"/>
</dbReference>
<dbReference type="Pfam" id="PF00035">
    <property type="entry name" value="dsrm"/>
    <property type="match status" value="2"/>
</dbReference>
<dbReference type="GO" id="GO:0005634">
    <property type="term" value="C:nucleus"/>
    <property type="evidence" value="ECO:0007669"/>
    <property type="project" value="TreeGrafter"/>
</dbReference>
<dbReference type="FunFam" id="3.30.160.20:FF:000007">
    <property type="entry name" value="Double-stranded RNA-binding protein Staufen homolog 1"/>
    <property type="match status" value="2"/>
</dbReference>
<dbReference type="PANTHER" id="PTHR46205:SF3">
    <property type="entry name" value="LOQUACIOUS, ISOFORM B"/>
    <property type="match status" value="1"/>
</dbReference>
<evidence type="ECO:0000313" key="6">
    <source>
        <dbReference type="EMBL" id="JAG58410.1"/>
    </source>
</evidence>
<evidence type="ECO:0000256" key="1">
    <source>
        <dbReference type="ARBA" id="ARBA00022737"/>
    </source>
</evidence>
<keyword evidence="1" id="KW-0677">Repeat</keyword>
<proteinExistence type="predicted"/>
<dbReference type="InterPro" id="IPR032478">
    <property type="entry name" value="Staufen_C"/>
</dbReference>
<dbReference type="CDD" id="cd19864">
    <property type="entry name" value="DSRM_PRKRA-like_rpt3"/>
    <property type="match status" value="1"/>
</dbReference>
<dbReference type="CDD" id="cd19862">
    <property type="entry name" value="DSRM_PRKRA-like_rpt1"/>
    <property type="match status" value="1"/>
</dbReference>
<dbReference type="EMBL" id="GBRD01007411">
    <property type="protein sequence ID" value="JAG58410.1"/>
    <property type="molecule type" value="Transcribed_RNA"/>
</dbReference>
<gene>
    <name evidence="5" type="ORF">CM83_80637</name>
</gene>
<dbReference type="AlphaFoldDB" id="A0A0A9Z4Z9"/>
<dbReference type="GO" id="GO:0070578">
    <property type="term" value="C:RISC-loading complex"/>
    <property type="evidence" value="ECO:0007669"/>
    <property type="project" value="TreeGrafter"/>
</dbReference>
<dbReference type="GO" id="GO:0030422">
    <property type="term" value="P:siRNA processing"/>
    <property type="evidence" value="ECO:0007669"/>
    <property type="project" value="TreeGrafter"/>
</dbReference>
<organism evidence="5">
    <name type="scientific">Lygus hesperus</name>
    <name type="common">Western plant bug</name>
    <dbReference type="NCBI Taxonomy" id="30085"/>
    <lineage>
        <taxon>Eukaryota</taxon>
        <taxon>Metazoa</taxon>
        <taxon>Ecdysozoa</taxon>
        <taxon>Arthropoda</taxon>
        <taxon>Hexapoda</taxon>
        <taxon>Insecta</taxon>
        <taxon>Pterygota</taxon>
        <taxon>Neoptera</taxon>
        <taxon>Paraneoptera</taxon>
        <taxon>Hemiptera</taxon>
        <taxon>Heteroptera</taxon>
        <taxon>Panheteroptera</taxon>
        <taxon>Cimicomorpha</taxon>
        <taxon>Miridae</taxon>
        <taxon>Mirini</taxon>
        <taxon>Lygus</taxon>
    </lineage>
</organism>
<dbReference type="SMART" id="SM00358">
    <property type="entry name" value="DSRM"/>
    <property type="match status" value="3"/>
</dbReference>
<reference evidence="5" key="1">
    <citation type="journal article" date="2014" name="PLoS ONE">
        <title>Transcriptome-Based Identification of ABC Transporters in the Western Tarnished Plant Bug Lygus hesperus.</title>
        <authorList>
            <person name="Hull J.J."/>
            <person name="Chaney K."/>
            <person name="Geib S.M."/>
            <person name="Fabrick J.A."/>
            <person name="Brent C.S."/>
            <person name="Walsh D."/>
            <person name="Lavine L.C."/>
        </authorList>
    </citation>
    <scope>NUCLEOTIDE SEQUENCE</scope>
</reference>
<feature type="domain" description="DRBM" evidence="4">
    <location>
        <begin position="175"/>
        <end position="243"/>
    </location>
</feature>